<sequence>MSCIEILVAITLHLGLEGDYNNIHPHGRCNIDNWITGAYYNSEENVSLYVGKIIPNVDRNWDLEIGLVTGYSGMKVAPMIRYINDGWFVAPSYETSGNIGLTLGYEFKLGGKK</sequence>
<dbReference type="AlphaFoldDB" id="A0A382LN87"/>
<proteinExistence type="predicted"/>
<evidence type="ECO:0008006" key="2">
    <source>
        <dbReference type="Google" id="ProtNLM"/>
    </source>
</evidence>
<dbReference type="EMBL" id="UINC01087382">
    <property type="protein sequence ID" value="SVC36697.1"/>
    <property type="molecule type" value="Genomic_DNA"/>
</dbReference>
<protein>
    <recommendedName>
        <fullName evidence="2">Outer membrane protein beta-barrel domain-containing protein</fullName>
    </recommendedName>
</protein>
<gene>
    <name evidence="1" type="ORF">METZ01_LOCUS289551</name>
</gene>
<evidence type="ECO:0000313" key="1">
    <source>
        <dbReference type="EMBL" id="SVC36697.1"/>
    </source>
</evidence>
<organism evidence="1">
    <name type="scientific">marine metagenome</name>
    <dbReference type="NCBI Taxonomy" id="408172"/>
    <lineage>
        <taxon>unclassified sequences</taxon>
        <taxon>metagenomes</taxon>
        <taxon>ecological metagenomes</taxon>
    </lineage>
</organism>
<name>A0A382LN87_9ZZZZ</name>
<accession>A0A382LN87</accession>
<reference evidence="1" key="1">
    <citation type="submission" date="2018-05" db="EMBL/GenBank/DDBJ databases">
        <authorList>
            <person name="Lanie J.A."/>
            <person name="Ng W.-L."/>
            <person name="Kazmierczak K.M."/>
            <person name="Andrzejewski T.M."/>
            <person name="Davidsen T.M."/>
            <person name="Wayne K.J."/>
            <person name="Tettelin H."/>
            <person name="Glass J.I."/>
            <person name="Rusch D."/>
            <person name="Podicherti R."/>
            <person name="Tsui H.-C.T."/>
            <person name="Winkler M.E."/>
        </authorList>
    </citation>
    <scope>NUCLEOTIDE SEQUENCE</scope>
</reference>